<dbReference type="RefSeq" id="WP_023613612.1">
    <property type="nucleotide sequence ID" value="NZ_BAUW01000050.1"/>
</dbReference>
<dbReference type="EMBL" id="BAUW01000050">
    <property type="protein sequence ID" value="GAE46662.1"/>
    <property type="molecule type" value="Genomic_DNA"/>
</dbReference>
<keyword evidence="1" id="KW-0812">Transmembrane</keyword>
<protein>
    <recommendedName>
        <fullName evidence="4">DUF4234 domain-containing protein</fullName>
    </recommendedName>
</protein>
<reference evidence="2 3" key="1">
    <citation type="submission" date="2013-12" db="EMBL/GenBank/DDBJ databases">
        <title>NBRP : Genome information of microbial organism related human and environment.</title>
        <authorList>
            <person name="Hattori M."/>
            <person name="Oshima K."/>
            <person name="Inaba H."/>
            <person name="Suda W."/>
            <person name="Sakamoto M."/>
            <person name="Iino T."/>
            <person name="Kitahara M."/>
            <person name="Oshida Y."/>
            <person name="Iida T."/>
            <person name="Kudo T."/>
            <person name="Itoh T."/>
            <person name="Ahmed I."/>
            <person name="Ohkuma M."/>
        </authorList>
    </citation>
    <scope>NUCLEOTIDE SEQUENCE [LARGE SCALE GENOMIC DNA]</scope>
    <source>
        <strain evidence="2 3">JCM 21738</strain>
    </source>
</reference>
<dbReference type="AlphaFoldDB" id="W4RRB4"/>
<evidence type="ECO:0000313" key="2">
    <source>
        <dbReference type="EMBL" id="GAE46662.1"/>
    </source>
</evidence>
<feature type="transmembrane region" description="Helical" evidence="1">
    <location>
        <begin position="80"/>
        <end position="99"/>
    </location>
</feature>
<evidence type="ECO:0008006" key="4">
    <source>
        <dbReference type="Google" id="ProtNLM"/>
    </source>
</evidence>
<evidence type="ECO:0000256" key="1">
    <source>
        <dbReference type="SAM" id="Phobius"/>
    </source>
</evidence>
<keyword evidence="3" id="KW-1185">Reference proteome</keyword>
<feature type="transmembrane region" description="Helical" evidence="1">
    <location>
        <begin position="53"/>
        <end position="74"/>
    </location>
</feature>
<gene>
    <name evidence="2" type="ORF">JCM21738_3580</name>
</gene>
<dbReference type="eggNOG" id="ENOG5032ZND">
    <property type="taxonomic scope" value="Bacteria"/>
</dbReference>
<name>W4RRB4_9BACI</name>
<dbReference type="Proteomes" id="UP000018949">
    <property type="component" value="Unassembled WGS sequence"/>
</dbReference>
<accession>W4RRB4</accession>
<proteinExistence type="predicted"/>
<organism evidence="2 3">
    <name type="scientific">Mesobacillus boroniphilus JCM 21738</name>
    <dbReference type="NCBI Taxonomy" id="1294265"/>
    <lineage>
        <taxon>Bacteria</taxon>
        <taxon>Bacillati</taxon>
        <taxon>Bacillota</taxon>
        <taxon>Bacilli</taxon>
        <taxon>Bacillales</taxon>
        <taxon>Bacillaceae</taxon>
        <taxon>Mesobacillus</taxon>
    </lineage>
</organism>
<sequence length="153" mass="18135">MNTNEIGFKKRNVGLTVLLTIVTMGIYLGYWFLKERKTLKSIDSQNRIPFMLWWTATIFLFISFFYNLIGSAFLTPYGKAVFNSIDIIFTFYYLGLLYYSVFRIKDLIEELYSEEIFKPWLLVLFNVWYLQYKINRINEAPEILSGTKLPVAD</sequence>
<keyword evidence="1" id="KW-0472">Membrane</keyword>
<evidence type="ECO:0000313" key="3">
    <source>
        <dbReference type="Proteomes" id="UP000018949"/>
    </source>
</evidence>
<keyword evidence="1" id="KW-1133">Transmembrane helix</keyword>
<feature type="transmembrane region" description="Helical" evidence="1">
    <location>
        <begin position="12"/>
        <end position="33"/>
    </location>
</feature>
<comment type="caution">
    <text evidence="2">The sequence shown here is derived from an EMBL/GenBank/DDBJ whole genome shotgun (WGS) entry which is preliminary data.</text>
</comment>